<keyword evidence="3" id="KW-1185">Reference proteome</keyword>
<protein>
    <recommendedName>
        <fullName evidence="1">Reverse transcriptase domain-containing protein</fullName>
    </recommendedName>
</protein>
<dbReference type="PROSITE" id="PS50878">
    <property type="entry name" value="RT_POL"/>
    <property type="match status" value="1"/>
</dbReference>
<dbReference type="CDD" id="cd01650">
    <property type="entry name" value="RT_nLTR_like"/>
    <property type="match status" value="1"/>
</dbReference>
<gene>
    <name evidence="2" type="ORF">ABMA27_016352</name>
</gene>
<dbReference type="Pfam" id="PF00078">
    <property type="entry name" value="RVT_1"/>
    <property type="match status" value="1"/>
</dbReference>
<dbReference type="Proteomes" id="UP001549920">
    <property type="component" value="Unassembled WGS sequence"/>
</dbReference>
<comment type="caution">
    <text evidence="2">The sequence shown here is derived from an EMBL/GenBank/DDBJ whole genome shotgun (WGS) entry which is preliminary data.</text>
</comment>
<dbReference type="InterPro" id="IPR043502">
    <property type="entry name" value="DNA/RNA_pol_sf"/>
</dbReference>
<dbReference type="PANTHER" id="PTHR33332">
    <property type="entry name" value="REVERSE TRANSCRIPTASE DOMAIN-CONTAINING PROTEIN"/>
    <property type="match status" value="1"/>
</dbReference>
<evidence type="ECO:0000313" key="3">
    <source>
        <dbReference type="Proteomes" id="UP001549920"/>
    </source>
</evidence>
<organism evidence="2 3">
    <name type="scientific">Loxostege sticticalis</name>
    <name type="common">Beet webworm moth</name>
    <dbReference type="NCBI Taxonomy" id="481309"/>
    <lineage>
        <taxon>Eukaryota</taxon>
        <taxon>Metazoa</taxon>
        <taxon>Ecdysozoa</taxon>
        <taxon>Arthropoda</taxon>
        <taxon>Hexapoda</taxon>
        <taxon>Insecta</taxon>
        <taxon>Pterygota</taxon>
        <taxon>Neoptera</taxon>
        <taxon>Endopterygota</taxon>
        <taxon>Lepidoptera</taxon>
        <taxon>Glossata</taxon>
        <taxon>Ditrysia</taxon>
        <taxon>Pyraloidea</taxon>
        <taxon>Crambidae</taxon>
        <taxon>Pyraustinae</taxon>
        <taxon>Loxostege</taxon>
    </lineage>
</organism>
<dbReference type="InterPro" id="IPR000477">
    <property type="entry name" value="RT_dom"/>
</dbReference>
<name>A0ABR3I1W7_LOXSC</name>
<dbReference type="EMBL" id="JBEUOH010000009">
    <property type="protein sequence ID" value="KAL0882806.1"/>
    <property type="molecule type" value="Genomic_DNA"/>
</dbReference>
<dbReference type="SUPFAM" id="SSF56672">
    <property type="entry name" value="DNA/RNA polymerases"/>
    <property type="match status" value="1"/>
</dbReference>
<evidence type="ECO:0000259" key="1">
    <source>
        <dbReference type="PROSITE" id="PS50878"/>
    </source>
</evidence>
<reference evidence="2 3" key="1">
    <citation type="submission" date="2024-06" db="EMBL/GenBank/DDBJ databases">
        <title>A chromosome-level genome assembly of beet webworm, Loxostege sticticalis.</title>
        <authorList>
            <person name="Zhang Y."/>
        </authorList>
    </citation>
    <scope>NUCLEOTIDE SEQUENCE [LARGE SCALE GENOMIC DNA]</scope>
    <source>
        <strain evidence="2">AQ026</strain>
        <tissue evidence="2">Whole body</tissue>
    </source>
</reference>
<accession>A0ABR3I1W7</accession>
<sequence length="527" mass="60820">MPCVLNFSLHKIEITKEDIVLKIKKLDTRKGAGPDEIPPKFIKLCSDELSLPLAIIFNKSIKSGIFPDRWKIAHVIPIFKAGDKTSCSNYRPISILSCLAKLFESLVYASLYSHLNNYICTQQHGFVKNRSTLSNLLEFKHYLCQTFASCGQVDAIYLDFSKAFDKVNHSLLCQKLSLYGIHGCLLRWITSYLSNRSQLVTVKGYSSSPIPVSSGVPQGSHLGPLLFVIFINDLTERLSSPALLYADDLKIFTSIVDEKNCLTLQNDLNVVANWCSSNLMYLNIDKCCVITFTRKKNKIIHSYYIHDTFIGRKDVVRDLGVLFDEQLTFRPHYEQIIQRGNQLLGFIMRTTKHFKKPRSTLYLFNSLVRSVLEYCSPVWSPFYNVHINNIEKIQKRCLRYLSRKHNFGRSLAGYSQRLSKFDVIPLCTRRRRYDLLCLHKILHAIINAPNLLSSLNINTLHRSRRPNVFSIQVYRNNTSYYNPLIRMCRAYNELVRSGRDVDIFNDKFSVFKKAISEILKDEVSNYT</sequence>
<feature type="domain" description="Reverse transcriptase" evidence="1">
    <location>
        <begin position="59"/>
        <end position="323"/>
    </location>
</feature>
<evidence type="ECO:0000313" key="2">
    <source>
        <dbReference type="EMBL" id="KAL0882806.1"/>
    </source>
</evidence>
<proteinExistence type="predicted"/>